<keyword evidence="1" id="KW-0812">Transmembrane</keyword>
<dbReference type="Pfam" id="PF26135">
    <property type="entry name" value="YuzI"/>
    <property type="match status" value="1"/>
</dbReference>
<dbReference type="Proteomes" id="UP001549104">
    <property type="component" value="Unassembled WGS sequence"/>
</dbReference>
<comment type="caution">
    <text evidence="2">The sequence shown here is derived from an EMBL/GenBank/DDBJ whole genome shotgun (WGS) entry which is preliminary data.</text>
</comment>
<feature type="transmembrane region" description="Helical" evidence="1">
    <location>
        <begin position="37"/>
        <end position="63"/>
    </location>
</feature>
<evidence type="ECO:0000256" key="1">
    <source>
        <dbReference type="SAM" id="Phobius"/>
    </source>
</evidence>
<accession>A0ABV2K449</accession>
<keyword evidence="1" id="KW-0472">Membrane</keyword>
<dbReference type="InterPro" id="IPR058887">
    <property type="entry name" value="YuzI-like"/>
</dbReference>
<dbReference type="EMBL" id="JBEPME010000001">
    <property type="protein sequence ID" value="MET3655858.1"/>
    <property type="molecule type" value="Genomic_DNA"/>
</dbReference>
<evidence type="ECO:0000313" key="2">
    <source>
        <dbReference type="EMBL" id="MET3655858.1"/>
    </source>
</evidence>
<sequence length="74" mass="8813">MTRIFLFLISYGLIVVTVSQIIFYFNYRSFGYDWYQIIYFIIHTADFALFVVATIMIILTVYVRVPSRLPSSRE</sequence>
<organism evidence="2 3">
    <name type="scientific">Sporosarcina psychrophila</name>
    <name type="common">Bacillus psychrophilus</name>
    <dbReference type="NCBI Taxonomy" id="1476"/>
    <lineage>
        <taxon>Bacteria</taxon>
        <taxon>Bacillati</taxon>
        <taxon>Bacillota</taxon>
        <taxon>Bacilli</taxon>
        <taxon>Bacillales</taxon>
        <taxon>Caryophanaceae</taxon>
        <taxon>Sporosarcina</taxon>
    </lineage>
</organism>
<gene>
    <name evidence="2" type="ORF">ABIC55_000942</name>
</gene>
<keyword evidence="3" id="KW-1185">Reference proteome</keyword>
<evidence type="ECO:0000313" key="3">
    <source>
        <dbReference type="Proteomes" id="UP001549104"/>
    </source>
</evidence>
<feature type="transmembrane region" description="Helical" evidence="1">
    <location>
        <begin position="5"/>
        <end position="25"/>
    </location>
</feature>
<name>A0ABV2K449_SPOPS</name>
<reference evidence="2 3" key="1">
    <citation type="submission" date="2024-06" db="EMBL/GenBank/DDBJ databases">
        <title>Sorghum-associated microbial communities from plants grown in Nebraska, USA.</title>
        <authorList>
            <person name="Schachtman D."/>
        </authorList>
    </citation>
    <scope>NUCLEOTIDE SEQUENCE [LARGE SCALE GENOMIC DNA]</scope>
    <source>
        <strain evidence="2 3">1288</strain>
    </source>
</reference>
<proteinExistence type="predicted"/>
<keyword evidence="1" id="KW-1133">Transmembrane helix</keyword>
<protein>
    <submittedName>
        <fullName evidence="2">Uncharacterized BrkB/YihY/UPF0761 family membrane protein</fullName>
    </submittedName>
</protein>